<sequence>MNSAEGGRKLCQCLGVHSTGWRYEQAIPTVDMTGRPTEVIVGLIEQDDRLSAALRIDGGPTALVPLETGGELLKALRQTLESWWKLDGHRDTAPEPRTGGH</sequence>
<protein>
    <submittedName>
        <fullName evidence="1">Uncharacterized protein</fullName>
    </submittedName>
</protein>
<reference evidence="2" key="1">
    <citation type="submission" date="2016-10" db="EMBL/GenBank/DDBJ databases">
        <authorList>
            <person name="Varghese N."/>
            <person name="Submissions S."/>
        </authorList>
    </citation>
    <scope>NUCLEOTIDE SEQUENCE [LARGE SCALE GENOMIC DNA]</scope>
    <source>
        <strain evidence="2">DSM 44993</strain>
    </source>
</reference>
<evidence type="ECO:0000313" key="2">
    <source>
        <dbReference type="Proteomes" id="UP000198582"/>
    </source>
</evidence>
<accession>A0A1H8QSU2</accession>
<name>A0A1H8QSU2_9PSEU</name>
<proteinExistence type="predicted"/>
<dbReference type="AlphaFoldDB" id="A0A1H8QSU2"/>
<evidence type="ECO:0000313" key="1">
    <source>
        <dbReference type="EMBL" id="SEO57290.1"/>
    </source>
</evidence>
<organism evidence="1 2">
    <name type="scientific">Amycolatopsis saalfeldensis</name>
    <dbReference type="NCBI Taxonomy" id="394193"/>
    <lineage>
        <taxon>Bacteria</taxon>
        <taxon>Bacillati</taxon>
        <taxon>Actinomycetota</taxon>
        <taxon>Actinomycetes</taxon>
        <taxon>Pseudonocardiales</taxon>
        <taxon>Pseudonocardiaceae</taxon>
        <taxon>Amycolatopsis</taxon>
    </lineage>
</organism>
<dbReference type="EMBL" id="FOEF01000001">
    <property type="protein sequence ID" value="SEO57290.1"/>
    <property type="molecule type" value="Genomic_DNA"/>
</dbReference>
<dbReference type="Proteomes" id="UP000198582">
    <property type="component" value="Unassembled WGS sequence"/>
</dbReference>
<dbReference type="STRING" id="394193.SAMN04489732_101477"/>
<keyword evidence="2" id="KW-1185">Reference proteome</keyword>
<gene>
    <name evidence="1" type="ORF">SAMN04489732_101477</name>
</gene>